<proteinExistence type="predicted"/>
<sequence length="168" mass="17950">MWERCRTVADSLQLPVPFDAARFIAALAERRGRPIDLVPVTGRPQLPCGLLVTTDTADCILYAADTTELHQQHILLHEAAHLICGHPESAPAAASAARTLLPNLSGALVARVLGRTVYREPQEREAELLASMILHRAQQSVGPAAPQGNWVDAVFGRAEDSGTGPHGG</sequence>
<organism evidence="1 2">
    <name type="scientific">Streptomyces tateyamensis</name>
    <dbReference type="NCBI Taxonomy" id="565073"/>
    <lineage>
        <taxon>Bacteria</taxon>
        <taxon>Bacillati</taxon>
        <taxon>Actinomycetota</taxon>
        <taxon>Actinomycetes</taxon>
        <taxon>Kitasatosporales</taxon>
        <taxon>Streptomycetaceae</taxon>
        <taxon>Streptomyces</taxon>
    </lineage>
</organism>
<gene>
    <name evidence="1" type="ORF">C7C46_29130</name>
</gene>
<name>A0A2V4MYG5_9ACTN</name>
<dbReference type="AlphaFoldDB" id="A0A2V4MYG5"/>
<evidence type="ECO:0000313" key="2">
    <source>
        <dbReference type="Proteomes" id="UP000248039"/>
    </source>
</evidence>
<dbReference type="Proteomes" id="UP000248039">
    <property type="component" value="Unassembled WGS sequence"/>
</dbReference>
<dbReference type="OrthoDB" id="4144896at2"/>
<keyword evidence="2" id="KW-1185">Reference proteome</keyword>
<protein>
    <submittedName>
        <fullName evidence="1">ParH-like protein</fullName>
    </submittedName>
</protein>
<accession>A0A2V4MYG5</accession>
<comment type="caution">
    <text evidence="1">The sequence shown here is derived from an EMBL/GenBank/DDBJ whole genome shotgun (WGS) entry which is preliminary data.</text>
</comment>
<evidence type="ECO:0000313" key="1">
    <source>
        <dbReference type="EMBL" id="PYC68437.1"/>
    </source>
</evidence>
<dbReference type="EMBL" id="PYBW01000137">
    <property type="protein sequence ID" value="PYC68437.1"/>
    <property type="molecule type" value="Genomic_DNA"/>
</dbReference>
<reference evidence="1 2" key="1">
    <citation type="submission" date="2018-03" db="EMBL/GenBank/DDBJ databases">
        <title>Bioinformatic expansion and discovery of thiopeptide antibiotics.</title>
        <authorList>
            <person name="Schwalen C.J."/>
            <person name="Hudson G.A."/>
            <person name="Mitchell D.A."/>
        </authorList>
    </citation>
    <scope>NUCLEOTIDE SEQUENCE [LARGE SCALE GENOMIC DNA]</scope>
    <source>
        <strain evidence="1 2">ATCC 21389</strain>
    </source>
</reference>